<dbReference type="Proteomes" id="UP000285865">
    <property type="component" value="Unassembled WGS sequence"/>
</dbReference>
<sequence>MECPICKNKLGFNCGTCIECGYNYLNGKFEHIRVYVDDLKNIVPLDILEELIEEHKKFKKR</sequence>
<dbReference type="RefSeq" id="WP_118257217.1">
    <property type="nucleotide sequence ID" value="NZ_QRKN01000001.1"/>
</dbReference>
<comment type="caution">
    <text evidence="1">The sequence shown here is derived from an EMBL/GenBank/DDBJ whole genome shotgun (WGS) entry which is preliminary data.</text>
</comment>
<protein>
    <submittedName>
        <fullName evidence="1">Uncharacterized protein</fullName>
    </submittedName>
</protein>
<gene>
    <name evidence="1" type="ORF">DW172_03400</name>
</gene>
<proteinExistence type="predicted"/>
<evidence type="ECO:0000313" key="1">
    <source>
        <dbReference type="EMBL" id="RHI25741.1"/>
    </source>
</evidence>
<evidence type="ECO:0000313" key="2">
    <source>
        <dbReference type="Proteomes" id="UP000285865"/>
    </source>
</evidence>
<accession>A0A414ZR52</accession>
<organism evidence="1 2">
    <name type="scientific">Agathobacter rectalis</name>
    <dbReference type="NCBI Taxonomy" id="39491"/>
    <lineage>
        <taxon>Bacteria</taxon>
        <taxon>Bacillati</taxon>
        <taxon>Bacillota</taxon>
        <taxon>Clostridia</taxon>
        <taxon>Lachnospirales</taxon>
        <taxon>Lachnospiraceae</taxon>
        <taxon>Agathobacter</taxon>
    </lineage>
</organism>
<name>A0A414ZR52_9FIRM</name>
<dbReference type="AlphaFoldDB" id="A0A414ZR52"/>
<dbReference type="EMBL" id="QRKN01000001">
    <property type="protein sequence ID" value="RHI25741.1"/>
    <property type="molecule type" value="Genomic_DNA"/>
</dbReference>
<reference evidence="1 2" key="1">
    <citation type="submission" date="2018-08" db="EMBL/GenBank/DDBJ databases">
        <title>A genome reference for cultivated species of the human gut microbiota.</title>
        <authorList>
            <person name="Zou Y."/>
            <person name="Xue W."/>
            <person name="Luo G."/>
        </authorList>
    </citation>
    <scope>NUCLEOTIDE SEQUENCE [LARGE SCALE GENOMIC DNA]</scope>
    <source>
        <strain evidence="1 2">AM16-11</strain>
    </source>
</reference>